<dbReference type="PANTHER" id="PTHR42760">
    <property type="entry name" value="SHORT-CHAIN DEHYDROGENASES/REDUCTASES FAMILY MEMBER"/>
    <property type="match status" value="1"/>
</dbReference>
<dbReference type="SUPFAM" id="SSF51735">
    <property type="entry name" value="NAD(P)-binding Rossmann-fold domains"/>
    <property type="match status" value="1"/>
</dbReference>
<evidence type="ECO:0000313" key="2">
    <source>
        <dbReference type="EMBL" id="TGG91724.1"/>
    </source>
</evidence>
<dbReference type="OrthoDB" id="9803333at2"/>
<dbReference type="PRINTS" id="PR00080">
    <property type="entry name" value="SDRFAMILY"/>
</dbReference>
<dbReference type="FunFam" id="3.40.50.720:FF:000084">
    <property type="entry name" value="Short-chain dehydrogenase reductase"/>
    <property type="match status" value="1"/>
</dbReference>
<evidence type="ECO:0000256" key="1">
    <source>
        <dbReference type="ARBA" id="ARBA00006484"/>
    </source>
</evidence>
<reference evidence="2 3" key="1">
    <citation type="submission" date="2019-04" db="EMBL/GenBank/DDBJ databases">
        <title>Natronospirillum operosus gen. nov., sp. nov., a haloalkaliphilic satellite isolated from decaying biomass of laboratory culture of cyanobacterium Geitlerinema sp. and proposal of Natronospirillaceae fam. nov. and Saccharospirillaceae fam. nov.</title>
        <authorList>
            <person name="Kevbrin V."/>
            <person name="Boltyanskaya Y."/>
            <person name="Koziaeva V."/>
            <person name="Grouzdev D.S."/>
            <person name="Park M."/>
            <person name="Cho J."/>
        </authorList>
    </citation>
    <scope>NUCLEOTIDE SEQUENCE [LARGE SCALE GENOMIC DNA]</scope>
    <source>
        <strain evidence="2 3">G-116</strain>
    </source>
</reference>
<proteinExistence type="inferred from homology"/>
<protein>
    <submittedName>
        <fullName evidence="2">SDR family oxidoreductase</fullName>
    </submittedName>
</protein>
<dbReference type="RefSeq" id="WP_135484135.1">
    <property type="nucleotide sequence ID" value="NZ_SRMF01000007.1"/>
</dbReference>
<dbReference type="GO" id="GO:0016616">
    <property type="term" value="F:oxidoreductase activity, acting on the CH-OH group of donors, NAD or NADP as acceptor"/>
    <property type="evidence" value="ECO:0007669"/>
    <property type="project" value="TreeGrafter"/>
</dbReference>
<dbReference type="InterPro" id="IPR020904">
    <property type="entry name" value="Sc_DH/Rdtase_CS"/>
</dbReference>
<organism evidence="2 3">
    <name type="scientific">Natronospirillum operosum</name>
    <dbReference type="NCBI Taxonomy" id="2759953"/>
    <lineage>
        <taxon>Bacteria</taxon>
        <taxon>Pseudomonadati</taxon>
        <taxon>Pseudomonadota</taxon>
        <taxon>Gammaproteobacteria</taxon>
        <taxon>Oceanospirillales</taxon>
        <taxon>Natronospirillaceae</taxon>
        <taxon>Natronospirillum</taxon>
    </lineage>
</organism>
<dbReference type="PROSITE" id="PS00061">
    <property type="entry name" value="ADH_SHORT"/>
    <property type="match status" value="1"/>
</dbReference>
<dbReference type="AlphaFoldDB" id="A0A4Z0WD75"/>
<dbReference type="InterPro" id="IPR036291">
    <property type="entry name" value="NAD(P)-bd_dom_sf"/>
</dbReference>
<dbReference type="Pfam" id="PF13561">
    <property type="entry name" value="adh_short_C2"/>
    <property type="match status" value="1"/>
</dbReference>
<dbReference type="Gene3D" id="3.40.50.720">
    <property type="entry name" value="NAD(P)-binding Rossmann-like Domain"/>
    <property type="match status" value="1"/>
</dbReference>
<dbReference type="Proteomes" id="UP000297475">
    <property type="component" value="Unassembled WGS sequence"/>
</dbReference>
<keyword evidence="3" id="KW-1185">Reference proteome</keyword>
<dbReference type="PRINTS" id="PR00081">
    <property type="entry name" value="GDHRDH"/>
</dbReference>
<gene>
    <name evidence="2" type="ORF">E4656_15145</name>
</gene>
<dbReference type="PANTHER" id="PTHR42760:SF50">
    <property type="entry name" value="SHORT-CHAIN DEHYDROGENASE-RELATED"/>
    <property type="match status" value="1"/>
</dbReference>
<accession>A0A4Z0WD75</accession>
<sequence>MQTVLKGKVALVTGGSRGLGAVIAETLAEQGADVAISYVSSADKANVVVEKLREKGVRAIAIQSDQADLAAARPLIEAVTSHFGKLDILVNNAAIAVQGKLVDDPELDTVNLDRQWQINVMGAVATTRAAAPVLSDGGRIIFVGSLLGSHVPFPGAADYAGTKAAIAGYARGVARDLGGRNITVNVVQPGIMPTDMGAEVLGEGVADGILPDVILDMHPIRRIATLEEVSATVSFLAGPNAGYITGGAINLAGGFAI</sequence>
<dbReference type="InterPro" id="IPR002347">
    <property type="entry name" value="SDR_fam"/>
</dbReference>
<name>A0A4Z0WD75_9GAMM</name>
<dbReference type="EMBL" id="SRMF01000007">
    <property type="protein sequence ID" value="TGG91724.1"/>
    <property type="molecule type" value="Genomic_DNA"/>
</dbReference>
<comment type="caution">
    <text evidence="2">The sequence shown here is derived from an EMBL/GenBank/DDBJ whole genome shotgun (WGS) entry which is preliminary data.</text>
</comment>
<comment type="similarity">
    <text evidence="1">Belongs to the short-chain dehydrogenases/reductases (SDR) family.</text>
</comment>
<evidence type="ECO:0000313" key="3">
    <source>
        <dbReference type="Proteomes" id="UP000297475"/>
    </source>
</evidence>